<evidence type="ECO:0000313" key="3">
    <source>
        <dbReference type="Proteomes" id="UP001290455"/>
    </source>
</evidence>
<dbReference type="RefSeq" id="WP_322445561.1">
    <property type="nucleotide sequence ID" value="NZ_JAXOFX010000003.1"/>
</dbReference>
<dbReference type="InterPro" id="IPR029062">
    <property type="entry name" value="Class_I_gatase-like"/>
</dbReference>
<proteinExistence type="predicted"/>
<comment type="caution">
    <text evidence="2">The sequence shown here is derived from an EMBL/GenBank/DDBJ whole genome shotgun (WGS) entry which is preliminary data.</text>
</comment>
<name>A0ABU5IVR8_9BACI</name>
<dbReference type="InterPro" id="IPR052158">
    <property type="entry name" value="INH-QAR"/>
</dbReference>
<dbReference type="Gene3D" id="3.40.50.880">
    <property type="match status" value="1"/>
</dbReference>
<organism evidence="2 3">
    <name type="scientific">Robertmurraya mangrovi</name>
    <dbReference type="NCBI Taxonomy" id="3098077"/>
    <lineage>
        <taxon>Bacteria</taxon>
        <taxon>Bacillati</taxon>
        <taxon>Bacillota</taxon>
        <taxon>Bacilli</taxon>
        <taxon>Bacillales</taxon>
        <taxon>Bacillaceae</taxon>
        <taxon>Robertmurraya</taxon>
    </lineage>
</organism>
<evidence type="ECO:0000259" key="1">
    <source>
        <dbReference type="Pfam" id="PF01965"/>
    </source>
</evidence>
<sequence>MKVHILIYDNYAHFEVDLIGWIKSREHEIVTVSLQNEEIKSVEGFIVKAQKRLDDLNPTEVEAFIVAGGDAESIVGNERLRTFLRELNNRQKLIASICYGPLVLADAGILNERTFTTSVTEDLELFNAFDGGTFHNTTVVIDDHIVTAKGTAYVEFSVAICKKLNLTSESHLEHWTQFFSTKKEFILQ</sequence>
<dbReference type="Pfam" id="PF01965">
    <property type="entry name" value="DJ-1_PfpI"/>
    <property type="match status" value="1"/>
</dbReference>
<protein>
    <submittedName>
        <fullName evidence="2">DJ-1/PfpI family protein</fullName>
    </submittedName>
</protein>
<dbReference type="InterPro" id="IPR002818">
    <property type="entry name" value="DJ-1/PfpI"/>
</dbReference>
<accession>A0ABU5IVR8</accession>
<dbReference type="EMBL" id="JAXOFX010000003">
    <property type="protein sequence ID" value="MDZ5471258.1"/>
    <property type="molecule type" value="Genomic_DNA"/>
</dbReference>
<evidence type="ECO:0000313" key="2">
    <source>
        <dbReference type="EMBL" id="MDZ5471258.1"/>
    </source>
</evidence>
<keyword evidence="3" id="KW-1185">Reference proteome</keyword>
<gene>
    <name evidence="2" type="ORF">SM124_05815</name>
</gene>
<feature type="domain" description="DJ-1/PfpI" evidence="1">
    <location>
        <begin position="1"/>
        <end position="162"/>
    </location>
</feature>
<dbReference type="PANTHER" id="PTHR43130">
    <property type="entry name" value="ARAC-FAMILY TRANSCRIPTIONAL REGULATOR"/>
    <property type="match status" value="1"/>
</dbReference>
<dbReference type="PANTHER" id="PTHR43130:SF3">
    <property type="entry name" value="HTH-TYPE TRANSCRIPTIONAL REGULATOR RV1931C"/>
    <property type="match status" value="1"/>
</dbReference>
<reference evidence="2 3" key="1">
    <citation type="submission" date="2023-11" db="EMBL/GenBank/DDBJ databases">
        <title>Bacillus jintuensis, isolated from a mudflat on the Beibu Gulf coast.</title>
        <authorList>
            <person name="Li M."/>
        </authorList>
    </citation>
    <scope>NUCLEOTIDE SEQUENCE [LARGE SCALE GENOMIC DNA]</scope>
    <source>
        <strain evidence="2 3">31A1R</strain>
    </source>
</reference>
<dbReference type="SUPFAM" id="SSF52317">
    <property type="entry name" value="Class I glutamine amidotransferase-like"/>
    <property type="match status" value="1"/>
</dbReference>
<dbReference type="Proteomes" id="UP001290455">
    <property type="component" value="Unassembled WGS sequence"/>
</dbReference>